<dbReference type="Pfam" id="PF00884">
    <property type="entry name" value="Sulfatase"/>
    <property type="match status" value="1"/>
</dbReference>
<evidence type="ECO:0000256" key="3">
    <source>
        <dbReference type="ARBA" id="ARBA00022723"/>
    </source>
</evidence>
<dbReference type="PANTHER" id="PTHR42693">
    <property type="entry name" value="ARYLSULFATASE FAMILY MEMBER"/>
    <property type="match status" value="1"/>
</dbReference>
<proteinExistence type="inferred from homology"/>
<comment type="similarity">
    <text evidence="2">Belongs to the sulfatase family.</text>
</comment>
<dbReference type="InterPro" id="IPR050738">
    <property type="entry name" value="Sulfatase"/>
</dbReference>
<organism evidence="8">
    <name type="scientific">marine sediment metagenome</name>
    <dbReference type="NCBI Taxonomy" id="412755"/>
    <lineage>
        <taxon>unclassified sequences</taxon>
        <taxon>metagenomes</taxon>
        <taxon>ecological metagenomes</taxon>
    </lineage>
</organism>
<evidence type="ECO:0000313" key="8">
    <source>
        <dbReference type="EMBL" id="GAG34107.1"/>
    </source>
</evidence>
<protein>
    <recommendedName>
        <fullName evidence="7">Sulfatase N-terminal domain-containing protein</fullName>
    </recommendedName>
</protein>
<dbReference type="InterPro" id="IPR017850">
    <property type="entry name" value="Alkaline_phosphatase_core_sf"/>
</dbReference>
<keyword evidence="3" id="KW-0479">Metal-binding</keyword>
<gene>
    <name evidence="8" type="ORF">S01H1_70508</name>
</gene>
<evidence type="ECO:0000256" key="6">
    <source>
        <dbReference type="ARBA" id="ARBA00022837"/>
    </source>
</evidence>
<comment type="cofactor">
    <cofactor evidence="1">
        <name>Ca(2+)</name>
        <dbReference type="ChEBI" id="CHEBI:29108"/>
    </cofactor>
</comment>
<dbReference type="InterPro" id="IPR024607">
    <property type="entry name" value="Sulfatase_CS"/>
</dbReference>
<dbReference type="AlphaFoldDB" id="X0XFD5"/>
<feature type="non-terminal residue" evidence="8">
    <location>
        <position position="245"/>
    </location>
</feature>
<reference evidence="8" key="1">
    <citation type="journal article" date="2014" name="Front. Microbiol.">
        <title>High frequency of phylogenetically diverse reductive dehalogenase-homologous genes in deep subseafloor sedimentary metagenomes.</title>
        <authorList>
            <person name="Kawai M."/>
            <person name="Futagami T."/>
            <person name="Toyoda A."/>
            <person name="Takaki Y."/>
            <person name="Nishi S."/>
            <person name="Hori S."/>
            <person name="Arai W."/>
            <person name="Tsubouchi T."/>
            <person name="Morono Y."/>
            <person name="Uchiyama I."/>
            <person name="Ito T."/>
            <person name="Fujiyama A."/>
            <person name="Inagaki F."/>
            <person name="Takami H."/>
        </authorList>
    </citation>
    <scope>NUCLEOTIDE SEQUENCE</scope>
    <source>
        <strain evidence="8">Expedition CK06-06</strain>
    </source>
</reference>
<keyword evidence="6" id="KW-0106">Calcium</keyword>
<dbReference type="PROSITE" id="PS00523">
    <property type="entry name" value="SULFATASE_1"/>
    <property type="match status" value="1"/>
</dbReference>
<name>X0XFD5_9ZZZZ</name>
<feature type="non-terminal residue" evidence="8">
    <location>
        <position position="1"/>
    </location>
</feature>
<dbReference type="SUPFAM" id="SSF53649">
    <property type="entry name" value="Alkaline phosphatase-like"/>
    <property type="match status" value="1"/>
</dbReference>
<dbReference type="Gene3D" id="3.40.720.10">
    <property type="entry name" value="Alkaline Phosphatase, subunit A"/>
    <property type="match status" value="1"/>
</dbReference>
<sequence>ETPNTDRLRAEGMKFTDAYSTCAVCSPSRVSILTGRYPARCGITDWIGAKNPTDREMLCPTNATQMPLSEVTIAEVLRACGYATCHIGKWHLGAKNYYPDRQGFDHNIGGLHWGRPKGPYPQYFSPYGMATLTDGPKGEYLTDREGREAVNFIQNSRDSGKPFFLYMSHYAIHDPFQAKNGVIAKYRNKAKPPGYKRLRAVYAAMIESLDDAVGRILETLEGLDIADNTVVIFTSDNGGRVKSIV</sequence>
<evidence type="ECO:0000256" key="1">
    <source>
        <dbReference type="ARBA" id="ARBA00001913"/>
    </source>
</evidence>
<comment type="caution">
    <text evidence="8">The sequence shown here is derived from an EMBL/GenBank/DDBJ whole genome shotgun (WGS) entry which is preliminary data.</text>
</comment>
<evidence type="ECO:0000256" key="2">
    <source>
        <dbReference type="ARBA" id="ARBA00008779"/>
    </source>
</evidence>
<evidence type="ECO:0000259" key="7">
    <source>
        <dbReference type="Pfam" id="PF00884"/>
    </source>
</evidence>
<dbReference type="InterPro" id="IPR000917">
    <property type="entry name" value="Sulfatase_N"/>
</dbReference>
<dbReference type="EMBL" id="BARS01046893">
    <property type="protein sequence ID" value="GAG34107.1"/>
    <property type="molecule type" value="Genomic_DNA"/>
</dbReference>
<dbReference type="PROSITE" id="PS00149">
    <property type="entry name" value="SULFATASE_2"/>
    <property type="match status" value="1"/>
</dbReference>
<keyword evidence="5" id="KW-0378">Hydrolase</keyword>
<accession>X0XFD5</accession>
<evidence type="ECO:0000256" key="5">
    <source>
        <dbReference type="ARBA" id="ARBA00022801"/>
    </source>
</evidence>
<dbReference type="GO" id="GO:0004065">
    <property type="term" value="F:arylsulfatase activity"/>
    <property type="evidence" value="ECO:0007669"/>
    <property type="project" value="TreeGrafter"/>
</dbReference>
<evidence type="ECO:0000256" key="4">
    <source>
        <dbReference type="ARBA" id="ARBA00022729"/>
    </source>
</evidence>
<feature type="domain" description="Sulfatase N-terminal" evidence="7">
    <location>
        <begin position="2"/>
        <end position="241"/>
    </location>
</feature>
<dbReference type="PANTHER" id="PTHR42693:SF42">
    <property type="entry name" value="ARYLSULFATASE G"/>
    <property type="match status" value="1"/>
</dbReference>
<keyword evidence="4" id="KW-0732">Signal</keyword>
<dbReference type="GO" id="GO:0046872">
    <property type="term" value="F:metal ion binding"/>
    <property type="evidence" value="ECO:0007669"/>
    <property type="project" value="UniProtKB-KW"/>
</dbReference>